<evidence type="ECO:0000313" key="3">
    <source>
        <dbReference type="Proteomes" id="UP000242855"/>
    </source>
</evidence>
<evidence type="ECO:0000313" key="2">
    <source>
        <dbReference type="EMBL" id="ATA68227.1"/>
    </source>
</evidence>
<dbReference type="PROSITE" id="PS51257">
    <property type="entry name" value="PROKAR_LIPOPROTEIN"/>
    <property type="match status" value="1"/>
</dbReference>
<dbReference type="Proteomes" id="UP000242855">
    <property type="component" value="Chromosome"/>
</dbReference>
<reference evidence="2 3" key="1">
    <citation type="journal article" date="2017" name="Genome Announc.">
        <title>Twelve Complete Reference Genomes of Clinical Isolates in the Capnocytophaga Genus.</title>
        <authorList>
            <person name="Villarma A."/>
            <person name="Gulvik C.A."/>
            <person name="Rowe L.A."/>
            <person name="Sheth M."/>
            <person name="Juieng P."/>
            <person name="Nicholson A.C."/>
            <person name="Loparev V.N."/>
            <person name="McQuiston J.R."/>
        </authorList>
    </citation>
    <scope>NUCLEOTIDE SEQUENCE [LARGE SCALE GENOMIC DNA]</scope>
    <source>
        <strain evidence="2 3">G7591</strain>
    </source>
</reference>
<sequence>MKKIIYLMSLLTLTLVSCEKDEKITYDGNAKVTTTLSAESVTLDKDKKEETALTVSWESTPLNVNVVPSYEVVFTNGEETKSEPVSKSPAHFTVAKLNEIMLKIGVKSLEQTDVKVSVKAKLGINNYLSFDEKIIKVTAFEDLVVPEFYIVGGASYVGWSADKAQGLYKKENISTIFTYLENNQPFRFLGQQNWNPINYSIDQAGTRDSYKYFTTVPTTIKQDGEENMKFEGETGIYKITIDNKAKSLEIEKSALGYKYDNLYLVGSINGWNASGAISMTKISEGVFEHTIELKKGDEFKFIGQKDWGELDWGNLNANGNTGYLAPKGNNGNVVFDGKNGTYKITVNLKGGIYTVIPQ</sequence>
<dbReference type="AlphaFoldDB" id="A0A250E927"/>
<dbReference type="GeneID" id="96781351"/>
<dbReference type="EMBL" id="CP022378">
    <property type="protein sequence ID" value="ATA68227.1"/>
    <property type="molecule type" value="Genomic_DNA"/>
</dbReference>
<dbReference type="Gene3D" id="2.60.40.3620">
    <property type="match status" value="2"/>
</dbReference>
<proteinExistence type="predicted"/>
<dbReference type="InterPro" id="IPR014756">
    <property type="entry name" value="Ig_E-set"/>
</dbReference>
<protein>
    <submittedName>
        <fullName evidence="2">DUF5116 domain-containing protein</fullName>
    </submittedName>
</protein>
<dbReference type="SUPFAM" id="SSF81296">
    <property type="entry name" value="E set domains"/>
    <property type="match status" value="1"/>
</dbReference>
<dbReference type="Pfam" id="PF14292">
    <property type="entry name" value="SusE"/>
    <property type="match status" value="1"/>
</dbReference>
<name>A0A250E927_9FLAO</name>
<evidence type="ECO:0000259" key="1">
    <source>
        <dbReference type="Pfam" id="PF14292"/>
    </source>
</evidence>
<accession>A0A250E927</accession>
<organism evidence="2 3">
    <name type="scientific">Capnocytophaga cynodegmi</name>
    <dbReference type="NCBI Taxonomy" id="28189"/>
    <lineage>
        <taxon>Bacteria</taxon>
        <taxon>Pseudomonadati</taxon>
        <taxon>Bacteroidota</taxon>
        <taxon>Flavobacteriia</taxon>
        <taxon>Flavobacteriales</taxon>
        <taxon>Flavobacteriaceae</taxon>
        <taxon>Capnocytophaga</taxon>
    </lineage>
</organism>
<dbReference type="RefSeq" id="WP_098028862.1">
    <property type="nucleotide sequence ID" value="NZ_CP022378.1"/>
</dbReference>
<dbReference type="InterPro" id="IPR025970">
    <property type="entry name" value="SusE"/>
</dbReference>
<dbReference type="KEGG" id="ccyn:CGC48_06030"/>
<gene>
    <name evidence="2" type="ORF">CGC48_06030</name>
</gene>
<feature type="domain" description="SusE outer membrane protein" evidence="1">
    <location>
        <begin position="21"/>
        <end position="119"/>
    </location>
</feature>